<dbReference type="SMART" id="SM01294">
    <property type="entry name" value="PKS_PP_betabranch"/>
    <property type="match status" value="1"/>
</dbReference>
<dbReference type="InterPro" id="IPR020806">
    <property type="entry name" value="PKS_PP-bd"/>
</dbReference>
<evidence type="ECO:0000313" key="4">
    <source>
        <dbReference type="EMBL" id="GBL09345.1"/>
    </source>
</evidence>
<dbReference type="SMART" id="SM00823">
    <property type="entry name" value="PKS_PP"/>
    <property type="match status" value="1"/>
</dbReference>
<keyword evidence="2" id="KW-0597">Phosphoprotein</keyword>
<proteinExistence type="predicted"/>
<dbReference type="InterPro" id="IPR009081">
    <property type="entry name" value="PP-bd_ACP"/>
</dbReference>
<dbReference type="PROSITE" id="PS00012">
    <property type="entry name" value="PHOSPHOPANTETHEINE"/>
    <property type="match status" value="1"/>
</dbReference>
<evidence type="ECO:0000256" key="1">
    <source>
        <dbReference type="ARBA" id="ARBA00022450"/>
    </source>
</evidence>
<dbReference type="GO" id="GO:0031177">
    <property type="term" value="F:phosphopantetheine binding"/>
    <property type="evidence" value="ECO:0007669"/>
    <property type="project" value="InterPro"/>
</dbReference>
<dbReference type="RefSeq" id="WP_002733562.1">
    <property type="nucleotide sequence ID" value="NZ_BDSG01000014.1"/>
</dbReference>
<reference evidence="4 5" key="1">
    <citation type="journal article" date="2018" name="Front. Microbiol.">
        <title>Adaptation of the Freshwater Bloom-Forming Cyanobacterium Microcystis aeruginosa to Brackish Water Is Driven by Recent Horizontal Transfer of Sucrose Genes.</title>
        <authorList>
            <person name="Tanabe Y."/>
            <person name="Hodoki Y."/>
            <person name="Sano T."/>
            <person name="Tada K."/>
            <person name="Watanabe M.M."/>
        </authorList>
    </citation>
    <scope>NUCLEOTIDE SEQUENCE [LARGE SCALE GENOMIC DNA]</scope>
    <source>
        <strain evidence="4 5">Sj</strain>
    </source>
</reference>
<gene>
    <name evidence="4" type="primary">pksJ_1</name>
    <name evidence="4" type="ORF">MSj_00824</name>
</gene>
<accession>A0A2Z6UGH0</accession>
<dbReference type="Pfam" id="PF00550">
    <property type="entry name" value="PP-binding"/>
    <property type="match status" value="1"/>
</dbReference>
<evidence type="ECO:0000259" key="3">
    <source>
        <dbReference type="PROSITE" id="PS50075"/>
    </source>
</evidence>
<keyword evidence="1" id="KW-0596">Phosphopantetheine</keyword>
<sequence>MSTEIPNDKKQPTLTEIQNWLVAYMTEMMEVDEDEIDLSVPFDEYGLDSSMAVALIADLEDWLGRDLDRTLIYDYPTLEKLAKQVSEP</sequence>
<comment type="caution">
    <text evidence="4">The sequence shown here is derived from an EMBL/GenBank/DDBJ whole genome shotgun (WGS) entry which is preliminary data.</text>
</comment>
<dbReference type="SUPFAM" id="SSF47336">
    <property type="entry name" value="ACP-like"/>
    <property type="match status" value="1"/>
</dbReference>
<evidence type="ECO:0000313" key="5">
    <source>
        <dbReference type="Proteomes" id="UP000248272"/>
    </source>
</evidence>
<evidence type="ECO:0000256" key="2">
    <source>
        <dbReference type="ARBA" id="ARBA00022553"/>
    </source>
</evidence>
<dbReference type="EMBL" id="BDSG01000014">
    <property type="protein sequence ID" value="GBL09345.1"/>
    <property type="molecule type" value="Genomic_DNA"/>
</dbReference>
<protein>
    <submittedName>
        <fullName evidence="4">Polyketide synthase PksJ</fullName>
    </submittedName>
</protein>
<organism evidence="4 5">
    <name type="scientific">Microcystis aeruginosa Sj</name>
    <dbReference type="NCBI Taxonomy" id="1979544"/>
    <lineage>
        <taxon>Bacteria</taxon>
        <taxon>Bacillati</taxon>
        <taxon>Cyanobacteriota</taxon>
        <taxon>Cyanophyceae</taxon>
        <taxon>Oscillatoriophycideae</taxon>
        <taxon>Chroococcales</taxon>
        <taxon>Microcystaceae</taxon>
        <taxon>Microcystis</taxon>
    </lineage>
</organism>
<dbReference type="InterPro" id="IPR036736">
    <property type="entry name" value="ACP-like_sf"/>
</dbReference>
<dbReference type="Gene3D" id="1.10.1200.10">
    <property type="entry name" value="ACP-like"/>
    <property type="match status" value="1"/>
</dbReference>
<dbReference type="InterPro" id="IPR006162">
    <property type="entry name" value="Ppantetheine_attach_site"/>
</dbReference>
<dbReference type="AlphaFoldDB" id="A0A2Z6UGH0"/>
<feature type="domain" description="Carrier" evidence="3">
    <location>
        <begin position="12"/>
        <end position="88"/>
    </location>
</feature>
<dbReference type="Proteomes" id="UP000248272">
    <property type="component" value="Unassembled WGS sequence"/>
</dbReference>
<name>A0A2Z6UGH0_MICAE</name>
<dbReference type="PROSITE" id="PS50075">
    <property type="entry name" value="CARRIER"/>
    <property type="match status" value="1"/>
</dbReference>